<keyword evidence="2" id="KW-0732">Signal</keyword>
<feature type="signal peptide" evidence="2">
    <location>
        <begin position="1"/>
        <end position="25"/>
    </location>
</feature>
<sequence>MAPTSTMARLASGLLLLSAPVTTLAKHAKVHPRQFSNVPGDIPFAGFDGCSEKKIADIEQAWADVVTLANTPRHFFPTETLETRMFGDDIASRFDDMNLIETVFHNIQELDGSTRKIRVACKDMYQDHRSTVDQVTCINEVKSSSGVIGGYAFAYGGSYEESTIVLCSIFFSDGQLHLSGIVDELRSASHDNQKNPYKMVGKARTLLHELTHLPAIAGKSEVIITDQLYNQDSNKKAYGIKWVEKLAANDKERGRTHLNADTYAVYASLKYMETMFGTPNAQVTGRDDGGEEEGETPSEPAGPTKAVNIILENRRKGVPGDADFSDSMKWLFYSVPFGTGSQCSADPVPVAEAPADVSISTFSVDALKDPQYPAGTFDVKTQDGDCQYKNDGSGNPGALWCGEQSHSCKENHERQTFKLCSNLGDGAKIEHVAMVSCEW</sequence>
<dbReference type="Proteomes" id="UP000622797">
    <property type="component" value="Unassembled WGS sequence"/>
</dbReference>
<keyword evidence="4" id="KW-1185">Reference proteome</keyword>
<dbReference type="SUPFAM" id="SSF55486">
    <property type="entry name" value="Metalloproteases ('zincins'), catalytic domain"/>
    <property type="match status" value="1"/>
</dbReference>
<organism evidence="3 4">
    <name type="scientific">Fusarium sarcochroum</name>
    <dbReference type="NCBI Taxonomy" id="1208366"/>
    <lineage>
        <taxon>Eukaryota</taxon>
        <taxon>Fungi</taxon>
        <taxon>Dikarya</taxon>
        <taxon>Ascomycota</taxon>
        <taxon>Pezizomycotina</taxon>
        <taxon>Sordariomycetes</taxon>
        <taxon>Hypocreomycetidae</taxon>
        <taxon>Hypocreales</taxon>
        <taxon>Nectriaceae</taxon>
        <taxon>Fusarium</taxon>
        <taxon>Fusarium lateritium species complex</taxon>
    </lineage>
</organism>
<gene>
    <name evidence="3" type="ORF">FSARC_14278</name>
</gene>
<protein>
    <recommendedName>
        <fullName evidence="5">Deuterolysin</fullName>
    </recommendedName>
</protein>
<comment type="caution">
    <text evidence="3">The sequence shown here is derived from an EMBL/GenBank/DDBJ whole genome shotgun (WGS) entry which is preliminary data.</text>
</comment>
<evidence type="ECO:0000313" key="3">
    <source>
        <dbReference type="EMBL" id="KAF4946082.1"/>
    </source>
</evidence>
<evidence type="ECO:0000256" key="2">
    <source>
        <dbReference type="SAM" id="SignalP"/>
    </source>
</evidence>
<reference evidence="3" key="2">
    <citation type="submission" date="2020-05" db="EMBL/GenBank/DDBJ databases">
        <authorList>
            <person name="Kim H.-S."/>
            <person name="Proctor R.H."/>
            <person name="Brown D.W."/>
        </authorList>
    </citation>
    <scope>NUCLEOTIDE SEQUENCE</scope>
    <source>
        <strain evidence="3">NRRL 20472</strain>
    </source>
</reference>
<feature type="region of interest" description="Disordered" evidence="1">
    <location>
        <begin position="280"/>
        <end position="303"/>
    </location>
</feature>
<evidence type="ECO:0008006" key="5">
    <source>
        <dbReference type="Google" id="ProtNLM"/>
    </source>
</evidence>
<dbReference type="AlphaFoldDB" id="A0A8H4WQ29"/>
<proteinExistence type="predicted"/>
<dbReference type="Gene3D" id="3.40.390.10">
    <property type="entry name" value="Collagenase (Catalytic Domain)"/>
    <property type="match status" value="1"/>
</dbReference>
<accession>A0A8H4WQ29</accession>
<name>A0A8H4WQ29_9HYPO</name>
<dbReference type="EMBL" id="JABEXW010001191">
    <property type="protein sequence ID" value="KAF4946082.1"/>
    <property type="molecule type" value="Genomic_DNA"/>
</dbReference>
<dbReference type="OrthoDB" id="1896086at2759"/>
<reference evidence="3" key="1">
    <citation type="journal article" date="2020" name="BMC Genomics">
        <title>Correction to: Identification and distribution of gene clusters required for synthesis of sphingolipid metabolism inhibitors in diverse species of the filamentous fungus Fusarium.</title>
        <authorList>
            <person name="Kim H.S."/>
            <person name="Lohmar J.M."/>
            <person name="Busman M."/>
            <person name="Brown D.W."/>
            <person name="Naumann T.A."/>
            <person name="Divon H.H."/>
            <person name="Lysoe E."/>
            <person name="Uhlig S."/>
            <person name="Proctor R.H."/>
        </authorList>
    </citation>
    <scope>NUCLEOTIDE SEQUENCE</scope>
    <source>
        <strain evidence="3">NRRL 20472</strain>
    </source>
</reference>
<feature type="chain" id="PRO_5034776746" description="Deuterolysin" evidence="2">
    <location>
        <begin position="26"/>
        <end position="439"/>
    </location>
</feature>
<evidence type="ECO:0000256" key="1">
    <source>
        <dbReference type="SAM" id="MobiDB-lite"/>
    </source>
</evidence>
<dbReference type="GO" id="GO:0008237">
    <property type="term" value="F:metallopeptidase activity"/>
    <property type="evidence" value="ECO:0007669"/>
    <property type="project" value="InterPro"/>
</dbReference>
<evidence type="ECO:0000313" key="4">
    <source>
        <dbReference type="Proteomes" id="UP000622797"/>
    </source>
</evidence>
<dbReference type="InterPro" id="IPR024079">
    <property type="entry name" value="MetalloPept_cat_dom_sf"/>
</dbReference>